<evidence type="ECO:0000313" key="2">
    <source>
        <dbReference type="EMBL" id="MBL1079481.1"/>
    </source>
</evidence>
<keyword evidence="1" id="KW-1133">Transmembrane helix</keyword>
<feature type="transmembrane region" description="Helical" evidence="1">
    <location>
        <begin position="27"/>
        <end position="50"/>
    </location>
</feature>
<protein>
    <recommendedName>
        <fullName evidence="4">Lipoprotein</fullName>
    </recommendedName>
</protein>
<proteinExistence type="predicted"/>
<dbReference type="Proteomes" id="UP000602198">
    <property type="component" value="Unassembled WGS sequence"/>
</dbReference>
<sequence length="84" mass="8717">MAMIGPVVRTDIAVARGLGHGLALLPLGIRLIVLAAALLVAMAGCTAAWIDQQDYVPSPNVCRADEVGVRTDCVAPSPVPERGR</sequence>
<comment type="caution">
    <text evidence="2">The sequence shown here is derived from an EMBL/GenBank/DDBJ whole genome shotgun (WGS) entry which is preliminary data.</text>
</comment>
<dbReference type="RefSeq" id="WP_201956052.1">
    <property type="nucleotide sequence ID" value="NZ_JAERRJ010000017.1"/>
</dbReference>
<accession>A0ABS1MG11</accession>
<reference evidence="2 3" key="1">
    <citation type="submission" date="2021-01" db="EMBL/GenBank/DDBJ databases">
        <title>WGS of actinomycetes isolated from Thailand.</title>
        <authorList>
            <person name="Thawai C."/>
        </authorList>
    </citation>
    <scope>NUCLEOTIDE SEQUENCE [LARGE SCALE GENOMIC DNA]</scope>
    <source>
        <strain evidence="2 3">LPG 2</strain>
    </source>
</reference>
<dbReference type="EMBL" id="JAERRJ010000017">
    <property type="protein sequence ID" value="MBL1079481.1"/>
    <property type="molecule type" value="Genomic_DNA"/>
</dbReference>
<evidence type="ECO:0000256" key="1">
    <source>
        <dbReference type="SAM" id="Phobius"/>
    </source>
</evidence>
<keyword evidence="3" id="KW-1185">Reference proteome</keyword>
<name>A0ABS1MG11_9NOCA</name>
<keyword evidence="1" id="KW-0472">Membrane</keyword>
<organism evidence="2 3">
    <name type="scientific">Nocardia acididurans</name>
    <dbReference type="NCBI Taxonomy" id="2802282"/>
    <lineage>
        <taxon>Bacteria</taxon>
        <taxon>Bacillati</taxon>
        <taxon>Actinomycetota</taxon>
        <taxon>Actinomycetes</taxon>
        <taxon>Mycobacteriales</taxon>
        <taxon>Nocardiaceae</taxon>
        <taxon>Nocardia</taxon>
    </lineage>
</organism>
<keyword evidence="1" id="KW-0812">Transmembrane</keyword>
<gene>
    <name evidence="2" type="ORF">JK358_34255</name>
</gene>
<evidence type="ECO:0008006" key="4">
    <source>
        <dbReference type="Google" id="ProtNLM"/>
    </source>
</evidence>
<evidence type="ECO:0000313" key="3">
    <source>
        <dbReference type="Proteomes" id="UP000602198"/>
    </source>
</evidence>